<accession>A0A6G9Y8M6</accession>
<dbReference type="RefSeq" id="WP_167472655.1">
    <property type="nucleotide sequence ID" value="NZ_CP046172.1"/>
</dbReference>
<feature type="region of interest" description="Disordered" evidence="1">
    <location>
        <begin position="51"/>
        <end position="75"/>
    </location>
</feature>
<keyword evidence="3" id="KW-1185">Reference proteome</keyword>
<gene>
    <name evidence="2" type="ORF">F5544_08335</name>
</gene>
<evidence type="ECO:0000313" key="2">
    <source>
        <dbReference type="EMBL" id="QIS09569.1"/>
    </source>
</evidence>
<evidence type="ECO:0000313" key="3">
    <source>
        <dbReference type="Proteomes" id="UP000503540"/>
    </source>
</evidence>
<proteinExistence type="predicted"/>
<dbReference type="EMBL" id="CP046172">
    <property type="protein sequence ID" value="QIS09569.1"/>
    <property type="molecule type" value="Genomic_DNA"/>
</dbReference>
<organism evidence="2 3">
    <name type="scientific">Nocardia arthritidis</name>
    <dbReference type="NCBI Taxonomy" id="228602"/>
    <lineage>
        <taxon>Bacteria</taxon>
        <taxon>Bacillati</taxon>
        <taxon>Actinomycetota</taxon>
        <taxon>Actinomycetes</taxon>
        <taxon>Mycobacteriales</taxon>
        <taxon>Nocardiaceae</taxon>
        <taxon>Nocardia</taxon>
    </lineage>
</organism>
<dbReference type="AlphaFoldDB" id="A0A6G9Y8M6"/>
<feature type="region of interest" description="Disordered" evidence="1">
    <location>
        <begin position="1"/>
        <end position="21"/>
    </location>
</feature>
<protein>
    <submittedName>
        <fullName evidence="2">Uncharacterized protein</fullName>
    </submittedName>
</protein>
<reference evidence="2 3" key="1">
    <citation type="journal article" date="2019" name="ACS Chem. Biol.">
        <title>Identification and Mobilization of a Cryptic Antibiotic Biosynthesis Gene Locus from a Human-Pathogenic Nocardia Isolate.</title>
        <authorList>
            <person name="Herisse M."/>
            <person name="Ishida K."/>
            <person name="Porter J.L."/>
            <person name="Howden B."/>
            <person name="Hertweck C."/>
            <person name="Stinear T.P."/>
            <person name="Pidot S.J."/>
        </authorList>
    </citation>
    <scope>NUCLEOTIDE SEQUENCE [LARGE SCALE GENOMIC DNA]</scope>
    <source>
        <strain evidence="2 3">AUSMDU00012717</strain>
    </source>
</reference>
<name>A0A6G9Y8M6_9NOCA</name>
<feature type="compositionally biased region" description="Polar residues" evidence="1">
    <location>
        <begin position="51"/>
        <end position="63"/>
    </location>
</feature>
<sequence length="142" mass="15255">MTRRFPRPITATPPHPRSGSIRTATRAAAVALLLGALTAGTVAAAGISVAESSARSHTSSTDPGLTDWSAHLSDPMGVNHVDSNPLLQQEHRNTLRDYHIRENQRPRADMLTTNPNADKTWTANPRPDGGAWTVCPALATWC</sequence>
<evidence type="ECO:0000256" key="1">
    <source>
        <dbReference type="SAM" id="MobiDB-lite"/>
    </source>
</evidence>
<dbReference type="KEGG" id="nah:F5544_08335"/>
<dbReference type="Proteomes" id="UP000503540">
    <property type="component" value="Chromosome"/>
</dbReference>